<evidence type="ECO:0000256" key="4">
    <source>
        <dbReference type="RuleBase" id="RU361279"/>
    </source>
</evidence>
<keyword evidence="4" id="KW-0479">Metal-binding</keyword>
<protein>
    <recommendedName>
        <fullName evidence="4">5-formyltetrahydrofolate cyclo-ligase</fullName>
        <ecNumber evidence="4">6.3.3.2</ecNumber>
    </recommendedName>
</protein>
<dbReference type="GO" id="GO:0030272">
    <property type="term" value="F:5-formyltetrahydrofolate cyclo-ligase activity"/>
    <property type="evidence" value="ECO:0007669"/>
    <property type="project" value="UniProtKB-EC"/>
</dbReference>
<reference evidence="5 6" key="1">
    <citation type="submission" date="2020-03" db="EMBL/GenBank/DDBJ databases">
        <title>WGS of the type strain of Planosporangium spp.</title>
        <authorList>
            <person name="Thawai C."/>
        </authorList>
    </citation>
    <scope>NUCLEOTIDE SEQUENCE [LARGE SCALE GENOMIC DNA]</scope>
    <source>
        <strain evidence="5 6">TBRC 5610</strain>
    </source>
</reference>
<dbReference type="EMBL" id="JAATVY010000003">
    <property type="protein sequence ID" value="NJC69387.1"/>
    <property type="molecule type" value="Genomic_DNA"/>
</dbReference>
<accession>A0ABX0XVR1</accession>
<evidence type="ECO:0000256" key="1">
    <source>
        <dbReference type="ARBA" id="ARBA00010638"/>
    </source>
</evidence>
<evidence type="ECO:0000313" key="5">
    <source>
        <dbReference type="EMBL" id="NJC69387.1"/>
    </source>
</evidence>
<proteinExistence type="inferred from homology"/>
<keyword evidence="6" id="KW-1185">Reference proteome</keyword>
<comment type="catalytic activity">
    <reaction evidence="4">
        <text>(6S)-5-formyl-5,6,7,8-tetrahydrofolate + ATP = (6R)-5,10-methenyltetrahydrofolate + ADP + phosphate</text>
        <dbReference type="Rhea" id="RHEA:10488"/>
        <dbReference type="ChEBI" id="CHEBI:30616"/>
        <dbReference type="ChEBI" id="CHEBI:43474"/>
        <dbReference type="ChEBI" id="CHEBI:57455"/>
        <dbReference type="ChEBI" id="CHEBI:57457"/>
        <dbReference type="ChEBI" id="CHEBI:456216"/>
        <dbReference type="EC" id="6.3.3.2"/>
    </reaction>
</comment>
<comment type="similarity">
    <text evidence="1 4">Belongs to the 5-formyltetrahydrofolate cyclo-ligase family.</text>
</comment>
<evidence type="ECO:0000313" key="6">
    <source>
        <dbReference type="Proteomes" id="UP000722989"/>
    </source>
</evidence>
<comment type="caution">
    <text evidence="5">The sequence shown here is derived from an EMBL/GenBank/DDBJ whole genome shotgun (WGS) entry which is preliminary data.</text>
</comment>
<dbReference type="InterPro" id="IPR024185">
    <property type="entry name" value="FTHF_cligase-like_sf"/>
</dbReference>
<evidence type="ECO:0000256" key="3">
    <source>
        <dbReference type="ARBA" id="ARBA00022840"/>
    </source>
</evidence>
<dbReference type="Gene3D" id="3.40.50.10420">
    <property type="entry name" value="NagB/RpiA/CoA transferase-like"/>
    <property type="match status" value="1"/>
</dbReference>
<dbReference type="NCBIfam" id="TIGR02727">
    <property type="entry name" value="MTHFS_bact"/>
    <property type="match status" value="1"/>
</dbReference>
<dbReference type="EC" id="6.3.3.2" evidence="4"/>
<organism evidence="5 6">
    <name type="scientific">Planosporangium thailandense</name>
    <dbReference type="NCBI Taxonomy" id="765197"/>
    <lineage>
        <taxon>Bacteria</taxon>
        <taxon>Bacillati</taxon>
        <taxon>Actinomycetota</taxon>
        <taxon>Actinomycetes</taxon>
        <taxon>Micromonosporales</taxon>
        <taxon>Micromonosporaceae</taxon>
        <taxon>Planosporangium</taxon>
    </lineage>
</organism>
<dbReference type="InterPro" id="IPR002698">
    <property type="entry name" value="FTHF_cligase"/>
</dbReference>
<sequence>MVSYRTASNRLWPRSLVSDLSNLRILAGKGAVPVVAAPGRTKPELRSALLSARRATAPEVRQQADLAIRAALAALIAEVGAETVCAYRPMTGEPGGAQLPDLPGVRRVLLPVLRPDLDLDWAAYPAPLVAGRYGLSEPDGPRLGLDAIAGADLVVAPGLAVSADGVRLGRGGGSYDRALARVSPSALVVVPLYEGELVDRLPAEPHDRPVDAVVTPAGVRLVSHTGRNRPR</sequence>
<keyword evidence="3 4" id="KW-0067">ATP-binding</keyword>
<evidence type="ECO:0000256" key="2">
    <source>
        <dbReference type="ARBA" id="ARBA00022741"/>
    </source>
</evidence>
<gene>
    <name evidence="5" type="ORF">HC031_06580</name>
</gene>
<dbReference type="SUPFAM" id="SSF100950">
    <property type="entry name" value="NagB/RpiA/CoA transferase-like"/>
    <property type="match status" value="1"/>
</dbReference>
<keyword evidence="4" id="KW-0460">Magnesium</keyword>
<dbReference type="PANTHER" id="PTHR23407">
    <property type="entry name" value="ATPASE INHIBITOR/5-FORMYLTETRAHYDROFOLATE CYCLO-LIGASE"/>
    <property type="match status" value="1"/>
</dbReference>
<name>A0ABX0XVR1_9ACTN</name>
<keyword evidence="2 4" id="KW-0547">Nucleotide-binding</keyword>
<dbReference type="Proteomes" id="UP000722989">
    <property type="component" value="Unassembled WGS sequence"/>
</dbReference>
<dbReference type="Pfam" id="PF01812">
    <property type="entry name" value="5-FTHF_cyc-lig"/>
    <property type="match status" value="1"/>
</dbReference>
<dbReference type="PANTHER" id="PTHR23407:SF1">
    <property type="entry name" value="5-FORMYLTETRAHYDROFOLATE CYCLO-LIGASE"/>
    <property type="match status" value="1"/>
</dbReference>
<comment type="cofactor">
    <cofactor evidence="4">
        <name>Mg(2+)</name>
        <dbReference type="ChEBI" id="CHEBI:18420"/>
    </cofactor>
</comment>
<keyword evidence="5" id="KW-0436">Ligase</keyword>
<dbReference type="InterPro" id="IPR037171">
    <property type="entry name" value="NagB/RpiA_transferase-like"/>
</dbReference>